<protein>
    <submittedName>
        <fullName evidence="1">Uncharacterized protein</fullName>
    </submittedName>
</protein>
<accession>A0A074W0A3</accession>
<evidence type="ECO:0000313" key="1">
    <source>
        <dbReference type="EMBL" id="KEQ64989.1"/>
    </source>
</evidence>
<dbReference type="RefSeq" id="XP_040882012.1">
    <property type="nucleotide sequence ID" value="XM_041020873.1"/>
</dbReference>
<organism evidence="1 2">
    <name type="scientific">Aureobasidium melanogenum (strain CBS 110374)</name>
    <name type="common">Aureobasidium pullulans var. melanogenum</name>
    <dbReference type="NCBI Taxonomy" id="1043003"/>
    <lineage>
        <taxon>Eukaryota</taxon>
        <taxon>Fungi</taxon>
        <taxon>Dikarya</taxon>
        <taxon>Ascomycota</taxon>
        <taxon>Pezizomycotina</taxon>
        <taxon>Dothideomycetes</taxon>
        <taxon>Dothideomycetidae</taxon>
        <taxon>Dothideales</taxon>
        <taxon>Saccotheciaceae</taxon>
        <taxon>Aureobasidium</taxon>
    </lineage>
</organism>
<sequence length="425" mass="48693">MSTYRHPELVLPDTQPRLTPRNQLLAENMLKTTRLHVRRRIQLSVQQANKKSISYWLDQKQQHSTPGNPACDRLFAVQELADAIFALLDDFHDIACCLAVNRTIRHAVQQSVASARMSLPFEECEDPHLLYMEKQLDLATATPHWQRHSQRFFMNSGNIVFPKNAPMPMLVSIYDVVNTIGELRRGRVAVDMWFSATGHSPKDFALDGSWLNLSLPLPDTVVWMVSITCDCHRTVSFLNRLDYSGEVDPRTYKDGTPLVFPYKLVTEYGDHLRQIAMYAKKAYRMHRHCRNDSGDIPSGLSSITFEALKRKQSGFDLIDPSTYSTRPSPKFRARLPNLWSSQEIPREKTRREILDAIMIELTALPSSLSWDKVMGSISSDDELLGVVVRRSEHIPSEEFVYTLKKLGRLSAWDKLMGRTEVKLGY</sequence>
<dbReference type="EMBL" id="KL584828">
    <property type="protein sequence ID" value="KEQ64989.1"/>
    <property type="molecule type" value="Genomic_DNA"/>
</dbReference>
<dbReference type="GeneID" id="63914246"/>
<dbReference type="Proteomes" id="UP000030672">
    <property type="component" value="Unassembled WGS sequence"/>
</dbReference>
<evidence type="ECO:0000313" key="2">
    <source>
        <dbReference type="Proteomes" id="UP000030672"/>
    </source>
</evidence>
<reference evidence="1 2" key="1">
    <citation type="journal article" date="2014" name="BMC Genomics">
        <title>Genome sequencing of four Aureobasidium pullulans varieties: biotechnological potential, stress tolerance, and description of new species.</title>
        <authorList>
            <person name="Gostin Ar C."/>
            <person name="Ohm R.A."/>
            <person name="Kogej T."/>
            <person name="Sonjak S."/>
            <person name="Turk M."/>
            <person name="Zajc J."/>
            <person name="Zalar P."/>
            <person name="Grube M."/>
            <person name="Sun H."/>
            <person name="Han J."/>
            <person name="Sharma A."/>
            <person name="Chiniquy J."/>
            <person name="Ngan C.Y."/>
            <person name="Lipzen A."/>
            <person name="Barry K."/>
            <person name="Grigoriev I.V."/>
            <person name="Gunde-Cimerman N."/>
        </authorList>
    </citation>
    <scope>NUCLEOTIDE SEQUENCE [LARGE SCALE GENOMIC DNA]</scope>
    <source>
        <strain evidence="1 2">CBS 110374</strain>
    </source>
</reference>
<dbReference type="HOGENOM" id="CLU_645540_0_0_1"/>
<proteinExistence type="predicted"/>
<name>A0A074W0A3_AURM1</name>
<keyword evidence="2" id="KW-1185">Reference proteome</keyword>
<dbReference type="AlphaFoldDB" id="A0A074W0A3"/>
<gene>
    <name evidence="1" type="ORF">M437DRAFT_44216</name>
</gene>